<organism evidence="12 13">
    <name type="scientific">Evansella cellulosilytica (strain ATCC 21833 / DSM 2522 / FERM P-1141 / JCM 9156 / N-4)</name>
    <name type="common">Bacillus cellulosilyticus</name>
    <dbReference type="NCBI Taxonomy" id="649639"/>
    <lineage>
        <taxon>Bacteria</taxon>
        <taxon>Bacillati</taxon>
        <taxon>Bacillota</taxon>
        <taxon>Bacilli</taxon>
        <taxon>Bacillales</taxon>
        <taxon>Bacillaceae</taxon>
        <taxon>Evansella</taxon>
    </lineage>
</organism>
<dbReference type="NCBIfam" id="NF004226">
    <property type="entry name" value="PRK05673.1"/>
    <property type="match status" value="1"/>
</dbReference>
<dbReference type="InterPro" id="IPR016195">
    <property type="entry name" value="Pol/histidinol_Pase-like"/>
</dbReference>
<protein>
    <recommendedName>
        <fullName evidence="4">DNA polymerase III subunit alpha</fullName>
        <ecNumber evidence="3">2.7.7.7</ecNumber>
    </recommendedName>
</protein>
<dbReference type="PANTHER" id="PTHR32294">
    <property type="entry name" value="DNA POLYMERASE III SUBUNIT ALPHA"/>
    <property type="match status" value="1"/>
</dbReference>
<dbReference type="InterPro" id="IPR012340">
    <property type="entry name" value="NA-bd_OB-fold"/>
</dbReference>
<dbReference type="GO" id="GO:0005737">
    <property type="term" value="C:cytoplasm"/>
    <property type="evidence" value="ECO:0007669"/>
    <property type="project" value="UniProtKB-SubCell"/>
</dbReference>
<dbReference type="NCBIfam" id="TIGR00594">
    <property type="entry name" value="polc"/>
    <property type="match status" value="1"/>
</dbReference>
<dbReference type="Gene3D" id="1.10.10.1600">
    <property type="entry name" value="Bacterial DNA polymerase III alpha subunit, thumb domain"/>
    <property type="match status" value="1"/>
</dbReference>
<dbReference type="InterPro" id="IPR011708">
    <property type="entry name" value="DNA_pol3_alpha_NTPase_dom"/>
</dbReference>
<comment type="function">
    <text evidence="9">DNA polymerase III is a complex, multichain enzyme responsible for most of the replicative synthesis in bacteria. This DNA polymerase also exhibits 3' to 5' exonuclease activity. The alpha chain is the DNA polymerase.</text>
</comment>
<dbReference type="SUPFAM" id="SSF89550">
    <property type="entry name" value="PHP domain-like"/>
    <property type="match status" value="1"/>
</dbReference>
<dbReference type="Pfam" id="PF07733">
    <property type="entry name" value="DNA_pol3_alpha"/>
    <property type="match status" value="1"/>
</dbReference>
<dbReference type="GO" id="GO:0008408">
    <property type="term" value="F:3'-5' exonuclease activity"/>
    <property type="evidence" value="ECO:0007669"/>
    <property type="project" value="InterPro"/>
</dbReference>
<evidence type="ECO:0000256" key="9">
    <source>
        <dbReference type="ARBA" id="ARBA00025611"/>
    </source>
</evidence>
<dbReference type="InterPro" id="IPR004805">
    <property type="entry name" value="DnaE2/DnaE/PolC"/>
</dbReference>
<comment type="subcellular location">
    <subcellularLocation>
        <location evidence="1">Cytoplasm</location>
    </subcellularLocation>
</comment>
<name>E6U126_EVAC2</name>
<evidence type="ECO:0000313" key="13">
    <source>
        <dbReference type="Proteomes" id="UP000001401"/>
    </source>
</evidence>
<dbReference type="Gene3D" id="2.40.50.140">
    <property type="entry name" value="Nucleic acid-binding proteins"/>
    <property type="match status" value="1"/>
</dbReference>
<dbReference type="CDD" id="cd04485">
    <property type="entry name" value="DnaE_OBF"/>
    <property type="match status" value="1"/>
</dbReference>
<gene>
    <name evidence="12" type="ordered locus">Bcell_3230</name>
</gene>
<dbReference type="Gene3D" id="1.10.150.870">
    <property type="match status" value="1"/>
</dbReference>
<comment type="catalytic activity">
    <reaction evidence="10">
        <text>DNA(n) + a 2'-deoxyribonucleoside 5'-triphosphate = DNA(n+1) + diphosphate</text>
        <dbReference type="Rhea" id="RHEA:22508"/>
        <dbReference type="Rhea" id="RHEA-COMP:17339"/>
        <dbReference type="Rhea" id="RHEA-COMP:17340"/>
        <dbReference type="ChEBI" id="CHEBI:33019"/>
        <dbReference type="ChEBI" id="CHEBI:61560"/>
        <dbReference type="ChEBI" id="CHEBI:173112"/>
        <dbReference type="EC" id="2.7.7.7"/>
    </reaction>
</comment>
<dbReference type="HOGENOM" id="CLU_001600_0_1_9"/>
<dbReference type="PANTHER" id="PTHR32294:SF0">
    <property type="entry name" value="DNA POLYMERASE III SUBUNIT ALPHA"/>
    <property type="match status" value="1"/>
</dbReference>
<accession>E6U126</accession>
<dbReference type="Pfam" id="PF01336">
    <property type="entry name" value="tRNA_anti-codon"/>
    <property type="match status" value="1"/>
</dbReference>
<evidence type="ECO:0000256" key="2">
    <source>
        <dbReference type="ARBA" id="ARBA00009496"/>
    </source>
</evidence>
<evidence type="ECO:0000259" key="11">
    <source>
        <dbReference type="SMART" id="SM00481"/>
    </source>
</evidence>
<dbReference type="Proteomes" id="UP000001401">
    <property type="component" value="Chromosome"/>
</dbReference>
<dbReference type="InterPro" id="IPR003141">
    <property type="entry name" value="Pol/His_phosphatase_N"/>
</dbReference>
<reference evidence="12 13" key="1">
    <citation type="submission" date="2010-12" db="EMBL/GenBank/DDBJ databases">
        <title>Complete sequence of Bacillus cellulosilyticus DSM 2522.</title>
        <authorList>
            <consortium name="US DOE Joint Genome Institute"/>
            <person name="Lucas S."/>
            <person name="Copeland A."/>
            <person name="Lapidus A."/>
            <person name="Cheng J.-F."/>
            <person name="Bruce D."/>
            <person name="Goodwin L."/>
            <person name="Pitluck S."/>
            <person name="Chertkov O."/>
            <person name="Detter J.C."/>
            <person name="Han C."/>
            <person name="Tapia R."/>
            <person name="Land M."/>
            <person name="Hauser L."/>
            <person name="Jeffries C."/>
            <person name="Kyrpides N."/>
            <person name="Ivanova N."/>
            <person name="Mikhailova N."/>
            <person name="Brumm P."/>
            <person name="Mead D."/>
            <person name="Woyke T."/>
        </authorList>
    </citation>
    <scope>NUCLEOTIDE SEQUENCE [LARGE SCALE GENOMIC DNA]</scope>
    <source>
        <strain evidence="13">ATCC 21833 / DSM 2522 / FERM P-1141 / JCM 9156 / N-4</strain>
    </source>
</reference>
<keyword evidence="7" id="KW-0235">DNA replication</keyword>
<evidence type="ECO:0000256" key="7">
    <source>
        <dbReference type="ARBA" id="ARBA00022705"/>
    </source>
</evidence>
<dbReference type="EMBL" id="CP002394">
    <property type="protein sequence ID" value="ADU31472.1"/>
    <property type="molecule type" value="Genomic_DNA"/>
</dbReference>
<dbReference type="InterPro" id="IPR029460">
    <property type="entry name" value="DNAPol_HHH"/>
</dbReference>
<evidence type="ECO:0000313" key="12">
    <source>
        <dbReference type="EMBL" id="ADU31472.1"/>
    </source>
</evidence>
<evidence type="ECO:0000256" key="4">
    <source>
        <dbReference type="ARBA" id="ARBA00019114"/>
    </source>
</evidence>
<keyword evidence="5 12" id="KW-0808">Transferase</keyword>
<evidence type="ECO:0000256" key="5">
    <source>
        <dbReference type="ARBA" id="ARBA00022679"/>
    </source>
</evidence>
<dbReference type="InterPro" id="IPR004365">
    <property type="entry name" value="NA-bd_OB_tRNA"/>
</dbReference>
<dbReference type="InterPro" id="IPR004013">
    <property type="entry name" value="PHP_dom"/>
</dbReference>
<dbReference type="Gene3D" id="3.20.20.140">
    <property type="entry name" value="Metal-dependent hydrolases"/>
    <property type="match status" value="1"/>
</dbReference>
<dbReference type="EC" id="2.7.7.7" evidence="3"/>
<keyword evidence="13" id="KW-1185">Reference proteome</keyword>
<dbReference type="SUPFAM" id="SSF160975">
    <property type="entry name" value="AF1531-like"/>
    <property type="match status" value="1"/>
</dbReference>
<feature type="domain" description="Polymerase/histidinol phosphatase N-terminal" evidence="11">
    <location>
        <begin position="4"/>
        <end position="71"/>
    </location>
</feature>
<dbReference type="GO" id="GO:0006260">
    <property type="term" value="P:DNA replication"/>
    <property type="evidence" value="ECO:0007669"/>
    <property type="project" value="UniProtKB-KW"/>
</dbReference>
<proteinExistence type="inferred from homology"/>
<evidence type="ECO:0000256" key="1">
    <source>
        <dbReference type="ARBA" id="ARBA00004496"/>
    </source>
</evidence>
<comment type="similarity">
    <text evidence="2">Belongs to the DNA polymerase type-C family. DnaE subfamily.</text>
</comment>
<dbReference type="SMART" id="SM00481">
    <property type="entry name" value="POLIIIAc"/>
    <property type="match status" value="1"/>
</dbReference>
<dbReference type="GO" id="GO:0003676">
    <property type="term" value="F:nucleic acid binding"/>
    <property type="evidence" value="ECO:0007669"/>
    <property type="project" value="InterPro"/>
</dbReference>
<dbReference type="Pfam" id="PF02811">
    <property type="entry name" value="PHP"/>
    <property type="match status" value="1"/>
</dbReference>
<dbReference type="Pfam" id="PF17657">
    <property type="entry name" value="DNA_pol3_finger"/>
    <property type="match status" value="1"/>
</dbReference>
<dbReference type="STRING" id="649639.Bcell_3230"/>
<keyword evidence="8" id="KW-0239">DNA-directed DNA polymerase</keyword>
<dbReference type="AlphaFoldDB" id="E6U126"/>
<dbReference type="Pfam" id="PF14579">
    <property type="entry name" value="HHH_6"/>
    <property type="match status" value="1"/>
</dbReference>
<dbReference type="RefSeq" id="WP_013489803.1">
    <property type="nucleotide sequence ID" value="NC_014829.1"/>
</dbReference>
<evidence type="ECO:0000256" key="3">
    <source>
        <dbReference type="ARBA" id="ARBA00012417"/>
    </source>
</evidence>
<evidence type="ECO:0000256" key="8">
    <source>
        <dbReference type="ARBA" id="ARBA00022932"/>
    </source>
</evidence>
<evidence type="ECO:0000256" key="6">
    <source>
        <dbReference type="ARBA" id="ARBA00022695"/>
    </source>
</evidence>
<dbReference type="InterPro" id="IPR041931">
    <property type="entry name" value="DNA_pol3_alpha_thumb_dom"/>
</dbReference>
<dbReference type="eggNOG" id="COG0587">
    <property type="taxonomic scope" value="Bacteria"/>
</dbReference>
<keyword evidence="6 12" id="KW-0548">Nucleotidyltransferase</keyword>
<dbReference type="OrthoDB" id="9803237at2"/>
<dbReference type="KEGG" id="bco:Bcell_3230"/>
<evidence type="ECO:0000256" key="10">
    <source>
        <dbReference type="ARBA" id="ARBA00049244"/>
    </source>
</evidence>
<sequence length="1128" mass="128659">MSFVHLHVHSEYSLLRSTGKLEELVKQAKHLGYEALAITDIDAMYGVIPFYKACLKNNIKPIIGVELAYVKNQDEVKKDHHRLLFLAENNEGYQSLIRLTTRAQEKSSSFGPYVTYEELQANSNGVIAISPFAEGLVQQYIYDKQDASALQHFEWLQSIFGKENVFLELQNHWRQEEREKLLAISNWLKGKEDAIRVIASNHIHFTHKEQHDAHRAIQSIRLGIKLDELPHDYSSSEYYLKSIDEMHHLFKKDGEASRNTLRVADKCNVKIELGNMILPHFPLPNETTATEYLRELCYKGIQERYENPSEETWKRLDYELEVISEMKYEDYFLIVADFMRYAHEKKILTGPGRGSSAGSIVAYVLKITNVDPMKYGLIFERFLNRERISMPDIDIDFPDNRRDEVIRYVKEKYGRTHVAQIITFGTLAAKAAIRDVGRVLGIELPIIDKISKSIPSRPNITLENALKESTVLQGMIESEEKVAELFTIAKEVEGLPRHSSIHAAGIVMSKEPLTNVVPLQIGNDEMYLTQFPMGDIEDIGLLKMDFLGLRNLSFIEQILKLIHNQQHIDIELNNIPFHDVNTFTLLGKGQTSGVFQLESTGMRSVLKRLKPTEFEDIVAVNALYRPGPMENIPVYIRRLHKEEKVTYPHPSLEEILSPTYGVLIYQEQIMQIASKMAGFSLGEADILRRAVGKKKRDVLEEQRQKFVQGSISKGYDEKEANEMYNLILRFADYGFPRSHAVAYSIIAYYLAYLKANYQLEFMTALMGSVIHHHDKLGEYITEARRSGMKVHPPSIQQSEAQFSIKNKDIWIGLHAIKNVGVQAVQAILEERAKSDFDSLFDLCARIPTRLLPKRALDALIVAGALDCIHDDRAQLLASVDDAIEYGEKLREQEKNAQTELFIEEVKQPEYMSVPPLSSKDRLNFEKQVLGFYASGHPIESELALVESFGRLSVIDAKEKKSTLRIAGMIEDVKVIKTKKGDQMAFAQLSDETGEIDLTFFPEVYKDCRLKLQKGELVFVQGNVQEHKGEGKVVVEKCTTISLLKSKKAKGTEPTLYLKINALHEKKGLTALKKELEMSPGNVSVIIVYERTKKALHLSEMWNVSADERLLLKLRSLLGKENVYLKGHK</sequence>
<dbReference type="InterPro" id="IPR040982">
    <property type="entry name" value="DNA_pol3_finger"/>
</dbReference>
<dbReference type="GO" id="GO:0003887">
    <property type="term" value="F:DNA-directed DNA polymerase activity"/>
    <property type="evidence" value="ECO:0007669"/>
    <property type="project" value="UniProtKB-KW"/>
</dbReference>